<comment type="caution">
    <text evidence="2">The sequence shown here is derived from an EMBL/GenBank/DDBJ whole genome shotgun (WGS) entry which is preliminary data.</text>
</comment>
<evidence type="ECO:0000259" key="1">
    <source>
        <dbReference type="Pfam" id="PF12728"/>
    </source>
</evidence>
<dbReference type="STRING" id="1797533.A2731_00185"/>
<dbReference type="Proteomes" id="UP000176241">
    <property type="component" value="Unassembled WGS sequence"/>
</dbReference>
<proteinExistence type="predicted"/>
<accession>A0A1G1XY85</accession>
<organism evidence="2 3">
    <name type="scientific">Candidatus Buchananbacteria bacterium RIFCSPHIGHO2_01_FULL_39_8</name>
    <dbReference type="NCBI Taxonomy" id="1797533"/>
    <lineage>
        <taxon>Bacteria</taxon>
        <taxon>Candidatus Buchananiibacteriota</taxon>
    </lineage>
</organism>
<dbReference type="InterPro" id="IPR041657">
    <property type="entry name" value="HTH_17"/>
</dbReference>
<reference evidence="2 3" key="1">
    <citation type="journal article" date="2016" name="Nat. Commun.">
        <title>Thousands of microbial genomes shed light on interconnected biogeochemical processes in an aquifer system.</title>
        <authorList>
            <person name="Anantharaman K."/>
            <person name="Brown C.T."/>
            <person name="Hug L.A."/>
            <person name="Sharon I."/>
            <person name="Castelle C.J."/>
            <person name="Probst A.J."/>
            <person name="Thomas B.C."/>
            <person name="Singh A."/>
            <person name="Wilkins M.J."/>
            <person name="Karaoz U."/>
            <person name="Brodie E.L."/>
            <person name="Williams K.H."/>
            <person name="Hubbard S.S."/>
            <person name="Banfield J.F."/>
        </authorList>
    </citation>
    <scope>NUCLEOTIDE SEQUENCE [LARGE SCALE GENOMIC DNA]</scope>
</reference>
<gene>
    <name evidence="2" type="ORF">A2731_00185</name>
</gene>
<dbReference type="Pfam" id="PF12728">
    <property type="entry name" value="HTH_17"/>
    <property type="match status" value="1"/>
</dbReference>
<dbReference type="InterPro" id="IPR010093">
    <property type="entry name" value="SinI_DNA-bd"/>
</dbReference>
<dbReference type="GO" id="GO:0003677">
    <property type="term" value="F:DNA binding"/>
    <property type="evidence" value="ECO:0007669"/>
    <property type="project" value="InterPro"/>
</dbReference>
<dbReference type="EMBL" id="MHIC01000019">
    <property type="protein sequence ID" value="OGY45045.1"/>
    <property type="molecule type" value="Genomic_DNA"/>
</dbReference>
<feature type="domain" description="Helix-turn-helix" evidence="1">
    <location>
        <begin position="6"/>
        <end position="53"/>
    </location>
</feature>
<dbReference type="NCBIfam" id="TIGR01764">
    <property type="entry name" value="excise"/>
    <property type="match status" value="1"/>
</dbReference>
<evidence type="ECO:0000313" key="3">
    <source>
        <dbReference type="Proteomes" id="UP000176241"/>
    </source>
</evidence>
<sequence>MANYDLLTMEEVAKRLGVSLKTVYRWIEGGELPVSLMGKRTYRIFERDLIRFVYSHQVNKPKRRKR</sequence>
<protein>
    <recommendedName>
        <fullName evidence="1">Helix-turn-helix domain-containing protein</fullName>
    </recommendedName>
</protein>
<dbReference type="InterPro" id="IPR009061">
    <property type="entry name" value="DNA-bd_dom_put_sf"/>
</dbReference>
<evidence type="ECO:0000313" key="2">
    <source>
        <dbReference type="EMBL" id="OGY45045.1"/>
    </source>
</evidence>
<dbReference type="Gene3D" id="1.10.1660.10">
    <property type="match status" value="1"/>
</dbReference>
<name>A0A1G1XY85_9BACT</name>
<dbReference type="AlphaFoldDB" id="A0A1G1XY85"/>
<dbReference type="SUPFAM" id="SSF46955">
    <property type="entry name" value="Putative DNA-binding domain"/>
    <property type="match status" value="1"/>
</dbReference>